<feature type="non-terminal residue" evidence="1">
    <location>
        <position position="85"/>
    </location>
</feature>
<keyword evidence="2" id="KW-1185">Reference proteome</keyword>
<dbReference type="EMBL" id="CAJVPZ010047410">
    <property type="protein sequence ID" value="CAG8772479.1"/>
    <property type="molecule type" value="Genomic_DNA"/>
</dbReference>
<protein>
    <submittedName>
        <fullName evidence="1">7091_t:CDS:1</fullName>
    </submittedName>
</protein>
<evidence type="ECO:0000313" key="2">
    <source>
        <dbReference type="Proteomes" id="UP000789396"/>
    </source>
</evidence>
<sequence length="85" mass="9554">CQQYITELVNGNSTSNFLRSLAPPKSFVQKYNGNIRVDLAVYITDPTYNDTTDVFGLFINAFDTVYINKDINGDYPSDLAQSTFV</sequence>
<reference evidence="1" key="1">
    <citation type="submission" date="2021-06" db="EMBL/GenBank/DDBJ databases">
        <authorList>
            <person name="Kallberg Y."/>
            <person name="Tangrot J."/>
            <person name="Rosling A."/>
        </authorList>
    </citation>
    <scope>NUCLEOTIDE SEQUENCE</scope>
    <source>
        <strain evidence="1">IN212</strain>
    </source>
</reference>
<name>A0A9N9JCM0_9GLOM</name>
<comment type="caution">
    <text evidence="1">The sequence shown here is derived from an EMBL/GenBank/DDBJ whole genome shotgun (WGS) entry which is preliminary data.</text>
</comment>
<evidence type="ECO:0000313" key="1">
    <source>
        <dbReference type="EMBL" id="CAG8772479.1"/>
    </source>
</evidence>
<dbReference type="AlphaFoldDB" id="A0A9N9JCM0"/>
<feature type="non-terminal residue" evidence="1">
    <location>
        <position position="1"/>
    </location>
</feature>
<gene>
    <name evidence="1" type="ORF">RFULGI_LOCUS15160</name>
</gene>
<dbReference type="Proteomes" id="UP000789396">
    <property type="component" value="Unassembled WGS sequence"/>
</dbReference>
<organism evidence="1 2">
    <name type="scientific">Racocetra fulgida</name>
    <dbReference type="NCBI Taxonomy" id="60492"/>
    <lineage>
        <taxon>Eukaryota</taxon>
        <taxon>Fungi</taxon>
        <taxon>Fungi incertae sedis</taxon>
        <taxon>Mucoromycota</taxon>
        <taxon>Glomeromycotina</taxon>
        <taxon>Glomeromycetes</taxon>
        <taxon>Diversisporales</taxon>
        <taxon>Gigasporaceae</taxon>
        <taxon>Racocetra</taxon>
    </lineage>
</organism>
<accession>A0A9N9JCM0</accession>
<proteinExistence type="predicted"/>